<evidence type="ECO:0000313" key="2">
    <source>
        <dbReference type="Proteomes" id="UP001302349"/>
    </source>
</evidence>
<evidence type="ECO:0000313" key="1">
    <source>
        <dbReference type="EMBL" id="WOK05950.1"/>
    </source>
</evidence>
<dbReference type="NCBIfam" id="TIGR03523">
    <property type="entry name" value="GldN"/>
    <property type="match status" value="1"/>
</dbReference>
<name>A0ABZ0IPN7_9BACT</name>
<dbReference type="EMBL" id="CP136051">
    <property type="protein sequence ID" value="WOK05950.1"/>
    <property type="molecule type" value="Genomic_DNA"/>
</dbReference>
<sequence>MKKFVYVIGFVLFIAVLSMGELQAQEAKPGYNPNSEFPVHESQIMFKKELWWRMDLREKQNQPFYAINGELPTLLVKAVKAGLLFPYMNDSLTNRMSKEMFLENLKLPEEGGGLTEEEKAMGFGADQGASDWGASDWGGGGAAAPAGGGEAAAPAALEFNTRDFSIFELREDWYFDRNRSRMYHDIQALSMFLPADKNPALYEKPIASFRYKDIVDLFATMPDEAVWYNAQNMAEHRKMSDAFLLRLFSATLVKYSNPQDQRIIDVYSKSQKEGVLASQRLEYELVDFENELWEY</sequence>
<organism evidence="1 2">
    <name type="scientific">Imperialibacter roseus</name>
    <dbReference type="NCBI Taxonomy" id="1324217"/>
    <lineage>
        <taxon>Bacteria</taxon>
        <taxon>Pseudomonadati</taxon>
        <taxon>Bacteroidota</taxon>
        <taxon>Cytophagia</taxon>
        <taxon>Cytophagales</taxon>
        <taxon>Flammeovirgaceae</taxon>
        <taxon>Imperialibacter</taxon>
    </lineage>
</organism>
<keyword evidence="2" id="KW-1185">Reference proteome</keyword>
<dbReference type="InterPro" id="IPR019847">
    <property type="entry name" value="Gliding_motility_assoc_GldN"/>
</dbReference>
<accession>A0ABZ0IPN7</accession>
<dbReference type="Pfam" id="PF19841">
    <property type="entry name" value="GldN"/>
    <property type="match status" value="1"/>
</dbReference>
<dbReference type="RefSeq" id="WP_317488693.1">
    <property type="nucleotide sequence ID" value="NZ_CP136051.1"/>
</dbReference>
<reference evidence="1 2" key="1">
    <citation type="journal article" date="2023" name="Microbiol. Resour. Announc.">
        <title>Complete Genome Sequence of Imperialibacter roseus strain P4T.</title>
        <authorList>
            <person name="Tizabi D.R."/>
            <person name="Bachvaroff T."/>
            <person name="Hill R.T."/>
        </authorList>
    </citation>
    <scope>NUCLEOTIDE SEQUENCE [LARGE SCALE GENOMIC DNA]</scope>
    <source>
        <strain evidence="1 2">P4T</strain>
    </source>
</reference>
<gene>
    <name evidence="1" type="primary">gldN</name>
    <name evidence="1" type="ORF">RT717_23010</name>
</gene>
<proteinExistence type="predicted"/>
<protein>
    <submittedName>
        <fullName evidence="1">Gliding motility protein GldN</fullName>
    </submittedName>
</protein>
<dbReference type="Proteomes" id="UP001302349">
    <property type="component" value="Chromosome"/>
</dbReference>